<dbReference type="Proteomes" id="UP001408789">
    <property type="component" value="Unassembled WGS sequence"/>
</dbReference>
<dbReference type="SFLD" id="SFLDG01019">
    <property type="entry name" value="Terpene_Cyclase_Like_1_C_Termi"/>
    <property type="match status" value="1"/>
</dbReference>
<keyword evidence="2" id="KW-0479">Metal-binding</keyword>
<comment type="caution">
    <text evidence="7">The sequence shown here is derived from an EMBL/GenBank/DDBJ whole genome shotgun (WGS) entry which is preliminary data.</text>
</comment>
<name>A0AAP0DQT3_9ASTR</name>
<dbReference type="InterPro" id="IPR036965">
    <property type="entry name" value="Terpene_synth_N_sf"/>
</dbReference>
<dbReference type="SUPFAM" id="SSF48576">
    <property type="entry name" value="Terpenoid synthases"/>
    <property type="match status" value="1"/>
</dbReference>
<proteinExistence type="predicted"/>
<dbReference type="InterPro" id="IPR008949">
    <property type="entry name" value="Isoprenoid_synthase_dom_sf"/>
</dbReference>
<evidence type="ECO:0000259" key="5">
    <source>
        <dbReference type="Pfam" id="PF01397"/>
    </source>
</evidence>
<evidence type="ECO:0000256" key="2">
    <source>
        <dbReference type="ARBA" id="ARBA00022723"/>
    </source>
</evidence>
<dbReference type="GO" id="GO:0000287">
    <property type="term" value="F:magnesium ion binding"/>
    <property type="evidence" value="ECO:0007669"/>
    <property type="project" value="InterPro"/>
</dbReference>
<feature type="transmembrane region" description="Helical" evidence="4">
    <location>
        <begin position="7"/>
        <end position="26"/>
    </location>
</feature>
<evidence type="ECO:0000256" key="4">
    <source>
        <dbReference type="SAM" id="Phobius"/>
    </source>
</evidence>
<dbReference type="GO" id="GO:0034005">
    <property type="term" value="F:germacrene-A synthase activity"/>
    <property type="evidence" value="ECO:0007669"/>
    <property type="project" value="UniProtKB-ARBA"/>
</dbReference>
<evidence type="ECO:0000313" key="7">
    <source>
        <dbReference type="EMBL" id="KAK9079281.1"/>
    </source>
</evidence>
<evidence type="ECO:0000256" key="3">
    <source>
        <dbReference type="ARBA" id="ARBA00022842"/>
    </source>
</evidence>
<keyword evidence="4" id="KW-0472">Membrane</keyword>
<dbReference type="CDD" id="cd00684">
    <property type="entry name" value="Terpene_cyclase_plant_C1"/>
    <property type="match status" value="1"/>
</dbReference>
<dbReference type="EMBL" id="JBCNJP010000003">
    <property type="protein sequence ID" value="KAK9079281.1"/>
    <property type="molecule type" value="Genomic_DNA"/>
</dbReference>
<dbReference type="InterPro" id="IPR044814">
    <property type="entry name" value="Terpene_cyclase_plant_C1"/>
</dbReference>
<evidence type="ECO:0000256" key="1">
    <source>
        <dbReference type="ARBA" id="ARBA00001946"/>
    </source>
</evidence>
<dbReference type="InterPro" id="IPR001906">
    <property type="entry name" value="Terpene_synth_N"/>
</dbReference>
<evidence type="ECO:0000259" key="6">
    <source>
        <dbReference type="Pfam" id="PF03936"/>
    </source>
</evidence>
<dbReference type="PANTHER" id="PTHR31225:SF9">
    <property type="entry name" value="TERPENE SYNTHASE 10"/>
    <property type="match status" value="1"/>
</dbReference>
<gene>
    <name evidence="7" type="ORF">SSX86_000952</name>
</gene>
<dbReference type="FunFam" id="1.10.600.10:FF:000007">
    <property type="entry name" value="Isoprene synthase, chloroplastic"/>
    <property type="match status" value="1"/>
</dbReference>
<sequence>MRTQTHCFISLFSMASMSFIPCSLLLCKDSMVPHKRLNVCKPINSSQPKSTVAEPLVIRRSANYESSLWSYDLVQSLSTKYLGKDYEVRAAQLKEVVRLMIRESSMVADPLSCLELVDDLQRLGIAYHFEKEISDVLEMIYYKTCDKWNSVGLNLKSLGFRLLRQHGYTVPQDIFGKFKDKIEDLNPCQPEDIMGILNLYEASYHSFEAESLLDEARDLSTKYLKENLDKIDVSMAPLVTHALEVPLHWRVPRVEARWFIQAYEKRDDRNLALIELAKLDFDMVQAVHIEDLKDASRWWRHISWDKNLTFARDRLVECFLWSVGYSYVPGFSLGRRNITKVNAMITTIDDVYDVYGTLDELEHFTDVISRWDINAIEELPDYMKICFLGLYNTINEIAYNTLINTRIIVLHHLKKAWADLCKAYLLEARWYHSGHIPRLKDYLNNACITIGSPLTLMHIKCSISITSTQEILQWFEGTENIVHYTALIVRLADDLATSSDEMERGDIPKTIQCYMHENGATEDEARRYIESLIMKTWKKLNKERAGAKSKVLHEFIDYAMDIVRMAQFMYCKGDGHGRPKVTKSHVLSLLFNPIQGI</sequence>
<keyword evidence="8" id="KW-1185">Reference proteome</keyword>
<organism evidence="7 8">
    <name type="scientific">Deinandra increscens subsp. villosa</name>
    <dbReference type="NCBI Taxonomy" id="3103831"/>
    <lineage>
        <taxon>Eukaryota</taxon>
        <taxon>Viridiplantae</taxon>
        <taxon>Streptophyta</taxon>
        <taxon>Embryophyta</taxon>
        <taxon>Tracheophyta</taxon>
        <taxon>Spermatophyta</taxon>
        <taxon>Magnoliopsida</taxon>
        <taxon>eudicotyledons</taxon>
        <taxon>Gunneridae</taxon>
        <taxon>Pentapetalae</taxon>
        <taxon>asterids</taxon>
        <taxon>campanulids</taxon>
        <taxon>Asterales</taxon>
        <taxon>Asteraceae</taxon>
        <taxon>Asteroideae</taxon>
        <taxon>Heliantheae alliance</taxon>
        <taxon>Madieae</taxon>
        <taxon>Madiinae</taxon>
        <taxon>Deinandra</taxon>
    </lineage>
</organism>
<dbReference type="GO" id="GO:0016102">
    <property type="term" value="P:diterpenoid biosynthetic process"/>
    <property type="evidence" value="ECO:0007669"/>
    <property type="project" value="InterPro"/>
</dbReference>
<dbReference type="AlphaFoldDB" id="A0AAP0DQT3"/>
<reference evidence="7 8" key="1">
    <citation type="submission" date="2024-04" db="EMBL/GenBank/DDBJ databases">
        <title>The reference genome of an endangered Asteraceae, Deinandra increscens subsp. villosa, native to the Central Coast of California.</title>
        <authorList>
            <person name="Guilliams M."/>
            <person name="Hasenstab-Lehman K."/>
            <person name="Meyer R."/>
            <person name="Mcevoy S."/>
        </authorList>
    </citation>
    <scope>NUCLEOTIDE SEQUENCE [LARGE SCALE GENOMIC DNA]</scope>
    <source>
        <tissue evidence="7">Leaf</tissue>
    </source>
</reference>
<dbReference type="Pfam" id="PF03936">
    <property type="entry name" value="Terpene_synth_C"/>
    <property type="match status" value="1"/>
</dbReference>
<keyword evidence="4" id="KW-0812">Transmembrane</keyword>
<dbReference type="SFLD" id="SFLDS00005">
    <property type="entry name" value="Isoprenoid_Synthase_Type_I"/>
    <property type="match status" value="1"/>
</dbReference>
<dbReference type="InterPro" id="IPR034741">
    <property type="entry name" value="Terpene_cyclase-like_1_C"/>
</dbReference>
<dbReference type="PANTHER" id="PTHR31225">
    <property type="entry name" value="OS04G0344100 PROTEIN-RELATED"/>
    <property type="match status" value="1"/>
</dbReference>
<dbReference type="InterPro" id="IPR008930">
    <property type="entry name" value="Terpenoid_cyclase/PrenylTrfase"/>
</dbReference>
<keyword evidence="4" id="KW-1133">Transmembrane helix</keyword>
<accession>A0AAP0DQT3</accession>
<dbReference type="InterPro" id="IPR050148">
    <property type="entry name" value="Terpene_synthase-like"/>
</dbReference>
<dbReference type="FunFam" id="1.50.10.130:FF:000001">
    <property type="entry name" value="Isoprene synthase, chloroplastic"/>
    <property type="match status" value="1"/>
</dbReference>
<protein>
    <submittedName>
        <fullName evidence="7">Uncharacterized protein</fullName>
    </submittedName>
</protein>
<feature type="domain" description="Terpene synthase N-terminal" evidence="5">
    <location>
        <begin position="69"/>
        <end position="243"/>
    </location>
</feature>
<dbReference type="SUPFAM" id="SSF48239">
    <property type="entry name" value="Terpenoid cyclases/Protein prenyltransferases"/>
    <property type="match status" value="1"/>
</dbReference>
<feature type="domain" description="Terpene synthase metal-binding" evidence="6">
    <location>
        <begin position="304"/>
        <end position="539"/>
    </location>
</feature>
<evidence type="ECO:0000313" key="8">
    <source>
        <dbReference type="Proteomes" id="UP001408789"/>
    </source>
</evidence>
<comment type="cofactor">
    <cofactor evidence="1">
        <name>Mg(2+)</name>
        <dbReference type="ChEBI" id="CHEBI:18420"/>
    </cofactor>
</comment>
<dbReference type="GO" id="GO:0046246">
    <property type="term" value="P:terpene biosynthetic process"/>
    <property type="evidence" value="ECO:0007669"/>
    <property type="project" value="UniProtKB-ARBA"/>
</dbReference>
<dbReference type="Gene3D" id="1.50.10.130">
    <property type="entry name" value="Terpene synthase, N-terminal domain"/>
    <property type="match status" value="1"/>
</dbReference>
<dbReference type="Gene3D" id="1.10.600.10">
    <property type="entry name" value="Farnesyl Diphosphate Synthase"/>
    <property type="match status" value="1"/>
</dbReference>
<keyword evidence="3" id="KW-0460">Magnesium</keyword>
<dbReference type="Pfam" id="PF01397">
    <property type="entry name" value="Terpene_synth"/>
    <property type="match status" value="1"/>
</dbReference>
<dbReference type="InterPro" id="IPR005630">
    <property type="entry name" value="Terpene_synthase_metal-bd"/>
</dbReference>